<dbReference type="PANTHER" id="PTHR41386">
    <property type="entry name" value="INTEGRAL MEMBRANE PROTEIN-RELATED"/>
    <property type="match status" value="1"/>
</dbReference>
<dbReference type="EMBL" id="NHSJ01000101">
    <property type="protein sequence ID" value="PPQ28917.1"/>
    <property type="molecule type" value="Genomic_DNA"/>
</dbReference>
<protein>
    <recommendedName>
        <fullName evidence="4">Cyclic nucleotide-binding protein</fullName>
    </recommendedName>
</protein>
<dbReference type="Proteomes" id="UP000239089">
    <property type="component" value="Unassembled WGS sequence"/>
</dbReference>
<evidence type="ECO:0000256" key="1">
    <source>
        <dbReference type="SAM" id="Phobius"/>
    </source>
</evidence>
<comment type="caution">
    <text evidence="2">The sequence shown here is derived from an EMBL/GenBank/DDBJ whole genome shotgun (WGS) entry which is preliminary data.</text>
</comment>
<keyword evidence="1" id="KW-0812">Transmembrane</keyword>
<keyword evidence="1" id="KW-0472">Membrane</keyword>
<dbReference type="PANTHER" id="PTHR41386:SF1">
    <property type="entry name" value="MEMBRANE PROTEIN"/>
    <property type="match status" value="1"/>
</dbReference>
<name>A0A2S6N2U3_9HYPH</name>
<keyword evidence="1" id="KW-1133">Transmembrane helix</keyword>
<proteinExistence type="predicted"/>
<organism evidence="2 3">
    <name type="scientific">Rhodoblastus sphagnicola</name>
    <dbReference type="NCBI Taxonomy" id="333368"/>
    <lineage>
        <taxon>Bacteria</taxon>
        <taxon>Pseudomonadati</taxon>
        <taxon>Pseudomonadota</taxon>
        <taxon>Alphaproteobacteria</taxon>
        <taxon>Hyphomicrobiales</taxon>
        <taxon>Rhodoblastaceae</taxon>
        <taxon>Rhodoblastus</taxon>
    </lineage>
</organism>
<dbReference type="AlphaFoldDB" id="A0A2S6N2U3"/>
<reference evidence="2 3" key="1">
    <citation type="journal article" date="2018" name="Arch. Microbiol.">
        <title>New insights into the metabolic potential of the phototrophic purple bacterium Rhodopila globiformis DSM 161(T) from its draft genome sequence and evidence for a vanadium-dependent nitrogenase.</title>
        <authorList>
            <person name="Imhoff J.F."/>
            <person name="Rahn T."/>
            <person name="Kunzel S."/>
            <person name="Neulinger S.C."/>
        </authorList>
    </citation>
    <scope>NUCLEOTIDE SEQUENCE [LARGE SCALE GENOMIC DNA]</scope>
    <source>
        <strain evidence="2 3">DSM 16996</strain>
    </source>
</reference>
<evidence type="ECO:0008006" key="4">
    <source>
        <dbReference type="Google" id="ProtNLM"/>
    </source>
</evidence>
<feature type="transmembrane region" description="Helical" evidence="1">
    <location>
        <begin position="164"/>
        <end position="187"/>
    </location>
</feature>
<evidence type="ECO:0000313" key="3">
    <source>
        <dbReference type="Proteomes" id="UP000239089"/>
    </source>
</evidence>
<accession>A0A2S6N2U3</accession>
<sequence>MDDEQDVIDGVEDESGVIKARVKKVASAISGRRYRKRQMVRIDSLRPSLAERIRRDYPELPVNAKISFGELARYQMLYVEELLQQEHGEFSELDRQVAESIANQDTIAENTEGEYEENRTFGERLSDHLASFGGSWAFLISFAAMLAIWMAYNVVRGEGAAFDPYPFILLNLVLSTLAAIQAPVIMMSQKRQEEKDRARSFNDYRVNLKAELEIHHLHEKIDYLISRQWQRLSEIQQVQIEMLQQGGPRNKTKVPKKIGDRVRRAEVEVE</sequence>
<gene>
    <name evidence="2" type="ORF">CCR94_16735</name>
</gene>
<dbReference type="Pfam" id="PF06210">
    <property type="entry name" value="DUF1003"/>
    <property type="match status" value="1"/>
</dbReference>
<feature type="transmembrane region" description="Helical" evidence="1">
    <location>
        <begin position="129"/>
        <end position="152"/>
    </location>
</feature>
<dbReference type="InterPro" id="IPR010406">
    <property type="entry name" value="DUF1003"/>
</dbReference>
<keyword evidence="3" id="KW-1185">Reference proteome</keyword>
<evidence type="ECO:0000313" key="2">
    <source>
        <dbReference type="EMBL" id="PPQ28917.1"/>
    </source>
</evidence>
<dbReference type="OrthoDB" id="9795736at2"/>